<feature type="domain" description="Hydantoinase B/oxoprolinase" evidence="1">
    <location>
        <begin position="20"/>
        <end position="538"/>
    </location>
</feature>
<proteinExistence type="predicted"/>
<dbReference type="Pfam" id="PF02538">
    <property type="entry name" value="Hydantoinase_B"/>
    <property type="match status" value="1"/>
</dbReference>
<dbReference type="EMBL" id="UINC01006791">
    <property type="protein sequence ID" value="SVA29650.1"/>
    <property type="molecule type" value="Genomic_DNA"/>
</dbReference>
<dbReference type="InterPro" id="IPR045079">
    <property type="entry name" value="Oxoprolinase-like"/>
</dbReference>
<name>A0A381UNG4_9ZZZZ</name>
<evidence type="ECO:0000259" key="1">
    <source>
        <dbReference type="Pfam" id="PF02538"/>
    </source>
</evidence>
<dbReference type="InterPro" id="IPR003692">
    <property type="entry name" value="Hydantoinase_B"/>
</dbReference>
<organism evidence="2">
    <name type="scientific">marine metagenome</name>
    <dbReference type="NCBI Taxonomy" id="408172"/>
    <lineage>
        <taxon>unclassified sequences</taxon>
        <taxon>metagenomes</taxon>
        <taxon>ecological metagenomes</taxon>
    </lineage>
</organism>
<sequence length="570" mass="62700">MTINIFKSKIIPKINSNDVDPITTEIIRNSLNSAAEQMKRTLIRCAFSPIIYEVLDFASAIYDKNYCMLAQSPSLPGFMGTLSFCVEQAVQEVGGENNLFDGDVIIYNNPYGSGSHSQDAAIVKPVFLDKKLIGYTAIKAHWLDTGGKEPYSTDTVDVFQEGTIYPGLKLIKKGKLVEDIYKLIIANTRVPKAIVGDLNAQLNGVTAGANALKRIVKKFGYDLFYTSVLEIYDHGEKLVRKSLSKIPDGIYTGYGQMDSNGVDVGLVKFKISIEVKDSNLILDLTEVPNQQNGPINCPLPSTVSKARVAFSMMAGNGEQPNEGFFRPLIIKTRKGSMFDPVSPAPCFLNGWPGLQVIEVIYKVLSEKLPEAFPASSGGCLAAAVWWGKREKNGEPWADGAPHPVGQGGFYNGDGVTSMHHNSAGTRISPTEIWETRNPWLVRKIELAKDSCGAGEFRGGLGLNLEFEMLEDTFITTVVERTKFPPWGIKDGCTGRANNVEVNQKKGKKFNMPKKSGFKLSKGDKITFMTGGGGGYGNPKNRNISSIKNDLKQEYISVEHVKEFYKFFPHN</sequence>
<dbReference type="GO" id="GO:0017168">
    <property type="term" value="F:5-oxoprolinase (ATP-hydrolyzing) activity"/>
    <property type="evidence" value="ECO:0007669"/>
    <property type="project" value="TreeGrafter"/>
</dbReference>
<dbReference type="AlphaFoldDB" id="A0A381UNG4"/>
<dbReference type="PANTHER" id="PTHR11365:SF23">
    <property type="entry name" value="HYPOTHETICAL 5-OXOPROLINASE (EUROFUNG)-RELATED"/>
    <property type="match status" value="1"/>
</dbReference>
<evidence type="ECO:0000313" key="2">
    <source>
        <dbReference type="EMBL" id="SVA29650.1"/>
    </source>
</evidence>
<dbReference type="GO" id="GO:0005829">
    <property type="term" value="C:cytosol"/>
    <property type="evidence" value="ECO:0007669"/>
    <property type="project" value="TreeGrafter"/>
</dbReference>
<accession>A0A381UNG4</accession>
<gene>
    <name evidence="2" type="ORF">METZ01_LOCUS82504</name>
</gene>
<dbReference type="GO" id="GO:0006749">
    <property type="term" value="P:glutathione metabolic process"/>
    <property type="evidence" value="ECO:0007669"/>
    <property type="project" value="TreeGrafter"/>
</dbReference>
<reference evidence="2" key="1">
    <citation type="submission" date="2018-05" db="EMBL/GenBank/DDBJ databases">
        <authorList>
            <person name="Lanie J.A."/>
            <person name="Ng W.-L."/>
            <person name="Kazmierczak K.M."/>
            <person name="Andrzejewski T.M."/>
            <person name="Davidsen T.M."/>
            <person name="Wayne K.J."/>
            <person name="Tettelin H."/>
            <person name="Glass J.I."/>
            <person name="Rusch D."/>
            <person name="Podicherti R."/>
            <person name="Tsui H.-C.T."/>
            <person name="Winkler M.E."/>
        </authorList>
    </citation>
    <scope>NUCLEOTIDE SEQUENCE</scope>
</reference>
<protein>
    <recommendedName>
        <fullName evidence="1">Hydantoinase B/oxoprolinase domain-containing protein</fullName>
    </recommendedName>
</protein>
<dbReference type="PANTHER" id="PTHR11365">
    <property type="entry name" value="5-OXOPROLINASE RELATED"/>
    <property type="match status" value="1"/>
</dbReference>